<dbReference type="PANTHER" id="PTHR34989">
    <property type="entry name" value="PROTEIN HDED"/>
    <property type="match status" value="1"/>
</dbReference>
<feature type="transmembrane region" description="Helical" evidence="1">
    <location>
        <begin position="152"/>
        <end position="176"/>
    </location>
</feature>
<proteinExistence type="predicted"/>
<keyword evidence="1" id="KW-0812">Transmembrane</keyword>
<feature type="transmembrane region" description="Helical" evidence="1">
    <location>
        <begin position="36"/>
        <end position="56"/>
    </location>
</feature>
<evidence type="ECO:0000313" key="2">
    <source>
        <dbReference type="EMBL" id="MFD1411233.1"/>
    </source>
</evidence>
<evidence type="ECO:0000256" key="1">
    <source>
        <dbReference type="SAM" id="Phobius"/>
    </source>
</evidence>
<protein>
    <submittedName>
        <fullName evidence="2">HdeD family acid-resistance protein</fullName>
    </submittedName>
</protein>
<keyword evidence="1" id="KW-0472">Membrane</keyword>
<feature type="transmembrane region" description="Helical" evidence="1">
    <location>
        <begin position="94"/>
        <end position="119"/>
    </location>
</feature>
<dbReference type="EMBL" id="JBHTOH010000038">
    <property type="protein sequence ID" value="MFD1411233.1"/>
    <property type="molecule type" value="Genomic_DNA"/>
</dbReference>
<dbReference type="RefSeq" id="WP_125647575.1">
    <property type="nucleotide sequence ID" value="NZ_JBHTOH010000038.1"/>
</dbReference>
<evidence type="ECO:0000313" key="3">
    <source>
        <dbReference type="Proteomes" id="UP001597191"/>
    </source>
</evidence>
<feature type="transmembrane region" description="Helical" evidence="1">
    <location>
        <begin position="126"/>
        <end position="146"/>
    </location>
</feature>
<dbReference type="Proteomes" id="UP001597191">
    <property type="component" value="Unassembled WGS sequence"/>
</dbReference>
<organism evidence="2 3">
    <name type="scientific">Lapidilactobacillus gannanensis</name>
    <dbReference type="NCBI Taxonomy" id="2486002"/>
    <lineage>
        <taxon>Bacteria</taxon>
        <taxon>Bacillati</taxon>
        <taxon>Bacillota</taxon>
        <taxon>Bacilli</taxon>
        <taxon>Lactobacillales</taxon>
        <taxon>Lactobacillaceae</taxon>
        <taxon>Lapidilactobacillus</taxon>
    </lineage>
</organism>
<dbReference type="InterPro" id="IPR052712">
    <property type="entry name" value="Acid_resist_chaperone_HdeD"/>
</dbReference>
<reference evidence="3" key="1">
    <citation type="journal article" date="2019" name="Int. J. Syst. Evol. Microbiol.">
        <title>The Global Catalogue of Microorganisms (GCM) 10K type strain sequencing project: providing services to taxonomists for standard genome sequencing and annotation.</title>
        <authorList>
            <consortium name="The Broad Institute Genomics Platform"/>
            <consortium name="The Broad Institute Genome Sequencing Center for Infectious Disease"/>
            <person name="Wu L."/>
            <person name="Ma J."/>
        </authorList>
    </citation>
    <scope>NUCLEOTIDE SEQUENCE [LARGE SCALE GENOMIC DNA]</scope>
    <source>
        <strain evidence="3">CCM 8937</strain>
    </source>
</reference>
<dbReference type="Pfam" id="PF03729">
    <property type="entry name" value="DUF308"/>
    <property type="match status" value="2"/>
</dbReference>
<feature type="transmembrane region" description="Helical" evidence="1">
    <location>
        <begin position="12"/>
        <end position="30"/>
    </location>
</feature>
<dbReference type="PANTHER" id="PTHR34989:SF1">
    <property type="entry name" value="PROTEIN HDED"/>
    <property type="match status" value="1"/>
</dbReference>
<name>A0ABW4BNJ5_9LACO</name>
<keyword evidence="1" id="KW-1133">Transmembrane helix</keyword>
<comment type="caution">
    <text evidence="2">The sequence shown here is derived from an EMBL/GenBank/DDBJ whole genome shotgun (WGS) entry which is preliminary data.</text>
</comment>
<keyword evidence="3" id="KW-1185">Reference proteome</keyword>
<dbReference type="InterPro" id="IPR005325">
    <property type="entry name" value="DUF308_memb"/>
</dbReference>
<gene>
    <name evidence="2" type="ORF">ACFQ4R_06415</name>
</gene>
<accession>A0ABW4BNJ5</accession>
<feature type="transmembrane region" description="Helical" evidence="1">
    <location>
        <begin position="68"/>
        <end position="88"/>
    </location>
</feature>
<sequence length="179" mass="20009">MFWRQKSWGFDWPLFLSGIIFLIAGLFLVAQPSASLVSIVLIFGIMAIVQGISWLGNFFHYRDYVNGISFFVIIAGVLDILIGIIFITKIYVGAIVIAYVFATWFLIDSIIGIVVASHLRNFGKGYFWVSLILDILGVVVAIMMLFNPLSSLLTMTMLLSIYFIIFGVNNVIMAIAHRG</sequence>